<keyword evidence="7 9" id="KW-1133">Transmembrane helix</keyword>
<dbReference type="InterPro" id="IPR001872">
    <property type="entry name" value="Peptidase_A8"/>
</dbReference>
<comment type="caution">
    <text evidence="9">Lacks conserved residue(s) required for the propagation of feature annotation.</text>
</comment>
<organism evidence="11 12">
    <name type="scientific">Corynebacterium zhongnanshanii</name>
    <dbReference type="NCBI Taxonomy" id="2768834"/>
    <lineage>
        <taxon>Bacteria</taxon>
        <taxon>Bacillati</taxon>
        <taxon>Actinomycetota</taxon>
        <taxon>Actinomycetes</taxon>
        <taxon>Mycobacteriales</taxon>
        <taxon>Corynebacteriaceae</taxon>
        <taxon>Corynebacterium</taxon>
    </lineage>
</organism>
<dbReference type="HAMAP" id="MF_00161">
    <property type="entry name" value="LspA"/>
    <property type="match status" value="1"/>
</dbReference>
<dbReference type="PRINTS" id="PR00781">
    <property type="entry name" value="LIPOSIGPTASE"/>
</dbReference>
<gene>
    <name evidence="9 11" type="primary">lspA</name>
    <name evidence="11" type="ORF">F8377_06035</name>
</gene>
<evidence type="ECO:0000256" key="5">
    <source>
        <dbReference type="ARBA" id="ARBA00022750"/>
    </source>
</evidence>
<evidence type="ECO:0000256" key="9">
    <source>
        <dbReference type="HAMAP-Rule" id="MF_00161"/>
    </source>
</evidence>
<comment type="subcellular location">
    <subcellularLocation>
        <location evidence="9">Cell membrane</location>
        <topology evidence="9">Multi-pass membrane protein</topology>
    </subcellularLocation>
</comment>
<evidence type="ECO:0000256" key="10">
    <source>
        <dbReference type="RuleBase" id="RU004181"/>
    </source>
</evidence>
<dbReference type="PANTHER" id="PTHR33695">
    <property type="entry name" value="LIPOPROTEIN SIGNAL PEPTIDASE"/>
    <property type="match status" value="1"/>
</dbReference>
<feature type="active site" evidence="9">
    <location>
        <position position="109"/>
    </location>
</feature>
<comment type="similarity">
    <text evidence="1 9 10">Belongs to the peptidase A8 family.</text>
</comment>
<keyword evidence="3 9" id="KW-0645">Protease</keyword>
<feature type="active site" evidence="9">
    <location>
        <position position="123"/>
    </location>
</feature>
<evidence type="ECO:0000256" key="2">
    <source>
        <dbReference type="ARBA" id="ARBA00022475"/>
    </source>
</evidence>
<dbReference type="Pfam" id="PF01252">
    <property type="entry name" value="Peptidase_A8"/>
    <property type="match status" value="1"/>
</dbReference>
<feature type="transmembrane region" description="Helical" evidence="9">
    <location>
        <begin position="76"/>
        <end position="93"/>
    </location>
</feature>
<evidence type="ECO:0000313" key="12">
    <source>
        <dbReference type="Proteomes" id="UP000436181"/>
    </source>
</evidence>
<protein>
    <recommendedName>
        <fullName evidence="9">Lipoprotein signal peptidase</fullName>
        <ecNumber evidence="9">3.4.23.36</ecNumber>
    </recommendedName>
    <alternativeName>
        <fullName evidence="9">Prolipoprotein signal peptidase</fullName>
    </alternativeName>
    <alternativeName>
        <fullName evidence="9">Signal peptidase II</fullName>
        <shortName evidence="9">SPase II</shortName>
    </alternativeName>
</protein>
<proteinExistence type="inferred from homology"/>
<accession>A0ABQ6VD75</accession>
<keyword evidence="8 9" id="KW-0472">Membrane</keyword>
<comment type="catalytic activity">
    <reaction evidence="9">
        <text>Release of signal peptides from bacterial membrane prolipoproteins. Hydrolyzes -Xaa-Yaa-Zaa-|-(S,diacylglyceryl)Cys-, in which Xaa is hydrophobic (preferably Leu), and Yaa (Ala or Ser) and Zaa (Gly or Ala) have small, neutral side chains.</text>
        <dbReference type="EC" id="3.4.23.36"/>
    </reaction>
</comment>
<sequence length="149" mass="16513">MAGWIALDQLSKWWVVENLEPATAYPVLGDWFRLYLIRNSGAAFSFGTDLTPVLAILQLCAAVACIVLSFRIRTRFAIWPIALIGGGAAGNFIDRVFRAPGGLHGHVVDFFSFWDFAIFNVADVGITVGVALYMCYVIFIDPKREEPQP</sequence>
<dbReference type="EC" id="3.4.23.36" evidence="9"/>
<evidence type="ECO:0000313" key="11">
    <source>
        <dbReference type="EMBL" id="KAB3520803.1"/>
    </source>
</evidence>
<dbReference type="EMBL" id="WBZJ01000002">
    <property type="protein sequence ID" value="KAB3520803.1"/>
    <property type="molecule type" value="Genomic_DNA"/>
</dbReference>
<keyword evidence="4 9" id="KW-0812">Transmembrane</keyword>
<comment type="caution">
    <text evidence="11">The sequence shown here is derived from an EMBL/GenBank/DDBJ whole genome shotgun (WGS) entry which is preliminary data.</text>
</comment>
<feature type="transmembrane region" description="Helical" evidence="9">
    <location>
        <begin position="50"/>
        <end position="69"/>
    </location>
</feature>
<feature type="transmembrane region" description="Helical" evidence="9">
    <location>
        <begin position="113"/>
        <end position="139"/>
    </location>
</feature>
<evidence type="ECO:0000256" key="1">
    <source>
        <dbReference type="ARBA" id="ARBA00006139"/>
    </source>
</evidence>
<evidence type="ECO:0000256" key="3">
    <source>
        <dbReference type="ARBA" id="ARBA00022670"/>
    </source>
</evidence>
<evidence type="ECO:0000256" key="8">
    <source>
        <dbReference type="ARBA" id="ARBA00023136"/>
    </source>
</evidence>
<dbReference type="PANTHER" id="PTHR33695:SF1">
    <property type="entry name" value="LIPOPROTEIN SIGNAL PEPTIDASE"/>
    <property type="match status" value="1"/>
</dbReference>
<name>A0ABQ6VD75_9CORY</name>
<comment type="pathway">
    <text evidence="9">Protein modification; lipoprotein biosynthesis (signal peptide cleavage).</text>
</comment>
<dbReference type="NCBIfam" id="TIGR00077">
    <property type="entry name" value="lspA"/>
    <property type="match status" value="1"/>
</dbReference>
<evidence type="ECO:0000256" key="4">
    <source>
        <dbReference type="ARBA" id="ARBA00022692"/>
    </source>
</evidence>
<evidence type="ECO:0000256" key="7">
    <source>
        <dbReference type="ARBA" id="ARBA00022989"/>
    </source>
</evidence>
<comment type="function">
    <text evidence="9">This protein specifically catalyzes the removal of signal peptides from prolipoproteins.</text>
</comment>
<keyword evidence="2 9" id="KW-1003">Cell membrane</keyword>
<dbReference type="GO" id="GO:0004190">
    <property type="term" value="F:aspartic-type endopeptidase activity"/>
    <property type="evidence" value="ECO:0007669"/>
    <property type="project" value="UniProtKB-EC"/>
</dbReference>
<keyword evidence="5 9" id="KW-0064">Aspartyl protease</keyword>
<keyword evidence="12" id="KW-1185">Reference proteome</keyword>
<reference evidence="11 12" key="1">
    <citation type="submission" date="2019-10" db="EMBL/GenBank/DDBJ databases">
        <title>Corynebacterium sp novel species isolated from the respiratory tract of Marmot.</title>
        <authorList>
            <person name="Zhang G."/>
        </authorList>
    </citation>
    <scope>NUCLEOTIDE SEQUENCE [LARGE SCALE GENOMIC DNA]</scope>
    <source>
        <strain evidence="11 12">336</strain>
    </source>
</reference>
<evidence type="ECO:0000256" key="6">
    <source>
        <dbReference type="ARBA" id="ARBA00022801"/>
    </source>
</evidence>
<keyword evidence="6 9" id="KW-0378">Hydrolase</keyword>
<dbReference type="Proteomes" id="UP000436181">
    <property type="component" value="Unassembled WGS sequence"/>
</dbReference>